<dbReference type="GO" id="GO:0003824">
    <property type="term" value="F:catalytic activity"/>
    <property type="evidence" value="ECO:0007669"/>
    <property type="project" value="UniProtKB-ARBA"/>
</dbReference>
<dbReference type="PANTHER" id="PTHR42964">
    <property type="entry name" value="ENOYL-COA HYDRATASE"/>
    <property type="match status" value="1"/>
</dbReference>
<sequence length="233" mass="23678">MPADSLTVARDGDVAWLTLHRGERNLLDAELTRALADAVAELDTQGVTAMVLTGAGAVFCAGADASKLRATGTAREFADAAIDLFCNLAEAQAPVIAAVNGDALAGGFGIACAADIVIAVDGAALGTVEAALGTWPMIAQVPASRRVPPKAAIRNALTGVPFTTAEAKDLGVIDEILSDAGALRVRAAEVAREVTVGGAAARRGKPMLVGLYMRQYRADLSGAADAFVDMFGG</sequence>
<dbReference type="SUPFAM" id="SSF52096">
    <property type="entry name" value="ClpP/crotonase"/>
    <property type="match status" value="1"/>
</dbReference>
<dbReference type="PANTHER" id="PTHR42964:SF1">
    <property type="entry name" value="POLYKETIDE BIOSYNTHESIS ENOYL-COA HYDRATASE PKSH-RELATED"/>
    <property type="match status" value="1"/>
</dbReference>
<dbReference type="InterPro" id="IPR029045">
    <property type="entry name" value="ClpP/crotonase-like_dom_sf"/>
</dbReference>
<dbReference type="Gene3D" id="3.90.226.10">
    <property type="entry name" value="2-enoyl-CoA Hydratase, Chain A, domain 1"/>
    <property type="match status" value="1"/>
</dbReference>
<dbReference type="InterPro" id="IPR051683">
    <property type="entry name" value="Enoyl-CoA_Hydratase/Isomerase"/>
</dbReference>
<accession>A0AAU6SBH0</accession>
<organism evidence="2">
    <name type="scientific">Microbacterium sp. LWS13-1.2</name>
    <dbReference type="NCBI Taxonomy" id="3135264"/>
    <lineage>
        <taxon>Bacteria</taxon>
        <taxon>Bacillati</taxon>
        <taxon>Actinomycetota</taxon>
        <taxon>Actinomycetes</taxon>
        <taxon>Micrococcales</taxon>
        <taxon>Microbacteriaceae</taxon>
        <taxon>Microbacterium</taxon>
    </lineage>
</organism>
<protein>
    <submittedName>
        <fullName evidence="2">Enoyl-CoA hydratase/isomerase family protein</fullName>
    </submittedName>
</protein>
<dbReference type="AlphaFoldDB" id="A0AAU6SBH0"/>
<reference evidence="2" key="1">
    <citation type="submission" date="2024-04" db="EMBL/GenBank/DDBJ databases">
        <authorList>
            <person name="Roder T."/>
            <person name="Oberhansli S."/>
            <person name="Kreuzer M."/>
        </authorList>
    </citation>
    <scope>NUCLEOTIDE SEQUENCE</scope>
    <source>
        <strain evidence="2">LWS13-1.2</strain>
    </source>
</reference>
<dbReference type="CDD" id="cd06558">
    <property type="entry name" value="crotonase-like"/>
    <property type="match status" value="1"/>
</dbReference>
<dbReference type="RefSeq" id="WP_349428823.1">
    <property type="nucleotide sequence ID" value="NZ_CP151632.1"/>
</dbReference>
<proteinExistence type="inferred from homology"/>
<dbReference type="Pfam" id="PF00378">
    <property type="entry name" value="ECH_1"/>
    <property type="match status" value="1"/>
</dbReference>
<gene>
    <name evidence="2" type="ORF">MRBLWS13_001916</name>
</gene>
<evidence type="ECO:0000256" key="1">
    <source>
        <dbReference type="ARBA" id="ARBA00005254"/>
    </source>
</evidence>
<dbReference type="InterPro" id="IPR001753">
    <property type="entry name" value="Enoyl-CoA_hydra/iso"/>
</dbReference>
<dbReference type="EMBL" id="CP151632">
    <property type="protein sequence ID" value="WZO34263.1"/>
    <property type="molecule type" value="Genomic_DNA"/>
</dbReference>
<evidence type="ECO:0000313" key="2">
    <source>
        <dbReference type="EMBL" id="WZO34263.1"/>
    </source>
</evidence>
<name>A0AAU6SBH0_9MICO</name>
<comment type="similarity">
    <text evidence="1">Belongs to the enoyl-CoA hydratase/isomerase family.</text>
</comment>